<evidence type="ECO:0000256" key="13">
    <source>
        <dbReference type="SAM" id="MobiDB-lite"/>
    </source>
</evidence>
<dbReference type="GO" id="GO:0005634">
    <property type="term" value="C:nucleus"/>
    <property type="evidence" value="ECO:0007669"/>
    <property type="project" value="UniProtKB-SubCell"/>
</dbReference>
<dbReference type="SMART" id="SM00484">
    <property type="entry name" value="XPGI"/>
    <property type="match status" value="1"/>
</dbReference>
<evidence type="ECO:0000256" key="3">
    <source>
        <dbReference type="ARBA" id="ARBA00005283"/>
    </source>
</evidence>
<evidence type="ECO:0000256" key="6">
    <source>
        <dbReference type="ARBA" id="ARBA00022759"/>
    </source>
</evidence>
<evidence type="ECO:0000259" key="14">
    <source>
        <dbReference type="SMART" id="SM00484"/>
    </source>
</evidence>
<comment type="similarity">
    <text evidence="12">Belongs to the XPG/RAD2 endonuclease family. GEN subfamily.</text>
</comment>
<keyword evidence="7" id="KW-0227">DNA damage</keyword>
<feature type="domain" description="XPG-I" evidence="14">
    <location>
        <begin position="867"/>
        <end position="936"/>
    </location>
</feature>
<evidence type="ECO:0000256" key="12">
    <source>
        <dbReference type="ARBA" id="ARBA00038112"/>
    </source>
</evidence>
<evidence type="ECO:0000256" key="11">
    <source>
        <dbReference type="ARBA" id="ARBA00023242"/>
    </source>
</evidence>
<evidence type="ECO:0000256" key="7">
    <source>
        <dbReference type="ARBA" id="ARBA00022763"/>
    </source>
</evidence>
<feature type="compositionally biased region" description="Basic and acidic residues" evidence="13">
    <location>
        <begin position="1123"/>
        <end position="1134"/>
    </location>
</feature>
<gene>
    <name evidence="16" type="ORF">INT43_003359</name>
</gene>
<dbReference type="SMART" id="SM00485">
    <property type="entry name" value="XPGN"/>
    <property type="match status" value="1"/>
</dbReference>
<dbReference type="Proteomes" id="UP000654370">
    <property type="component" value="Unassembled WGS sequence"/>
</dbReference>
<evidence type="ECO:0000256" key="9">
    <source>
        <dbReference type="ARBA" id="ARBA00022842"/>
    </source>
</evidence>
<dbReference type="InterPro" id="IPR001044">
    <property type="entry name" value="XPG/Rad2_eukaryotes"/>
</dbReference>
<dbReference type="Pfam" id="PF00752">
    <property type="entry name" value="XPG_N"/>
    <property type="match status" value="1"/>
</dbReference>
<feature type="compositionally biased region" description="Basic and acidic residues" evidence="13">
    <location>
        <begin position="416"/>
        <end position="425"/>
    </location>
</feature>
<dbReference type="InterPro" id="IPR006085">
    <property type="entry name" value="XPG_DNA_repair_N"/>
</dbReference>
<proteinExistence type="inferred from homology"/>
<dbReference type="CDD" id="cd09904">
    <property type="entry name" value="H3TH_XPG"/>
    <property type="match status" value="1"/>
</dbReference>
<comment type="caution">
    <text evidence="16">The sequence shown here is derived from an EMBL/GenBank/DDBJ whole genome shotgun (WGS) entry which is preliminary data.</text>
</comment>
<dbReference type="InterPro" id="IPR006086">
    <property type="entry name" value="XPG-I_dom"/>
</dbReference>
<evidence type="ECO:0000256" key="1">
    <source>
        <dbReference type="ARBA" id="ARBA00001946"/>
    </source>
</evidence>
<dbReference type="InterPro" id="IPR036279">
    <property type="entry name" value="5-3_exonuclease_C_sf"/>
</dbReference>
<evidence type="ECO:0000256" key="5">
    <source>
        <dbReference type="ARBA" id="ARBA00022723"/>
    </source>
</evidence>
<comment type="cofactor">
    <cofactor evidence="1">
        <name>Mg(2+)</name>
        <dbReference type="ChEBI" id="CHEBI:18420"/>
    </cofactor>
</comment>
<evidence type="ECO:0000256" key="2">
    <source>
        <dbReference type="ARBA" id="ARBA00004123"/>
    </source>
</evidence>
<feature type="compositionally biased region" description="Acidic residues" evidence="13">
    <location>
        <begin position="300"/>
        <end position="320"/>
    </location>
</feature>
<protein>
    <recommendedName>
        <fullName evidence="18">PIN domain-like protein</fullName>
    </recommendedName>
</protein>
<comment type="subcellular location">
    <subcellularLocation>
        <location evidence="2">Nucleus</location>
    </subcellularLocation>
</comment>
<dbReference type="SUPFAM" id="SSF47807">
    <property type="entry name" value="5' to 3' exonuclease, C-terminal subdomain"/>
    <property type="match status" value="1"/>
</dbReference>
<dbReference type="PANTHER" id="PTHR16171">
    <property type="entry name" value="DNA REPAIR PROTEIN COMPLEMENTING XP-G CELLS-RELATED"/>
    <property type="match status" value="1"/>
</dbReference>
<feature type="region of interest" description="Disordered" evidence="13">
    <location>
        <begin position="1096"/>
        <end position="1154"/>
    </location>
</feature>
<name>A0A8H7PQA0_MORIS</name>
<keyword evidence="6" id="KW-0255">Endonuclease</keyword>
<evidence type="ECO:0008006" key="18">
    <source>
        <dbReference type="Google" id="ProtNLM"/>
    </source>
</evidence>
<evidence type="ECO:0000256" key="8">
    <source>
        <dbReference type="ARBA" id="ARBA00022801"/>
    </source>
</evidence>
<dbReference type="OrthoDB" id="31113at2759"/>
<dbReference type="GO" id="GO:0048256">
    <property type="term" value="F:flap endonuclease activity"/>
    <property type="evidence" value="ECO:0007669"/>
    <property type="project" value="UniProtKB-ARBA"/>
</dbReference>
<dbReference type="PRINTS" id="PR00066">
    <property type="entry name" value="XRODRMPGMNTG"/>
</dbReference>
<dbReference type="GO" id="GO:0003697">
    <property type="term" value="F:single-stranded DNA binding"/>
    <property type="evidence" value="ECO:0007669"/>
    <property type="project" value="InterPro"/>
</dbReference>
<feature type="compositionally biased region" description="Polar residues" evidence="13">
    <location>
        <begin position="1136"/>
        <end position="1154"/>
    </location>
</feature>
<dbReference type="Gene3D" id="1.10.150.20">
    <property type="entry name" value="5' to 3' exonuclease, C-terminal subdomain"/>
    <property type="match status" value="1"/>
</dbReference>
<dbReference type="GO" id="GO:0046872">
    <property type="term" value="F:metal ion binding"/>
    <property type="evidence" value="ECO:0007669"/>
    <property type="project" value="UniProtKB-KW"/>
</dbReference>
<dbReference type="SMART" id="SM00279">
    <property type="entry name" value="HhH2"/>
    <property type="match status" value="1"/>
</dbReference>
<dbReference type="FunFam" id="1.10.150.20:FF:000030">
    <property type="entry name" value="Flap endonuclease GEN-like 1"/>
    <property type="match status" value="1"/>
</dbReference>
<keyword evidence="9" id="KW-0460">Magnesium</keyword>
<dbReference type="Pfam" id="PF00867">
    <property type="entry name" value="XPG_I"/>
    <property type="match status" value="1"/>
</dbReference>
<organism evidence="16 17">
    <name type="scientific">Mortierella isabellina</name>
    <name type="common">Filamentous fungus</name>
    <name type="synonym">Umbelopsis isabellina</name>
    <dbReference type="NCBI Taxonomy" id="91625"/>
    <lineage>
        <taxon>Eukaryota</taxon>
        <taxon>Fungi</taxon>
        <taxon>Fungi incertae sedis</taxon>
        <taxon>Mucoromycota</taxon>
        <taxon>Mucoromycotina</taxon>
        <taxon>Umbelopsidomycetes</taxon>
        <taxon>Umbelopsidales</taxon>
        <taxon>Umbelopsidaceae</taxon>
        <taxon>Umbelopsis</taxon>
    </lineage>
</organism>
<dbReference type="Gene3D" id="3.40.50.1010">
    <property type="entry name" value="5'-nuclease"/>
    <property type="match status" value="2"/>
</dbReference>
<reference evidence="16" key="1">
    <citation type="submission" date="2020-12" db="EMBL/GenBank/DDBJ databases">
        <title>Metabolic potential, ecology and presence of endohyphal bacteria is reflected in genomic diversity of Mucoromycotina.</title>
        <authorList>
            <person name="Muszewska A."/>
            <person name="Okrasinska A."/>
            <person name="Steczkiewicz K."/>
            <person name="Drgas O."/>
            <person name="Orlowska M."/>
            <person name="Perlinska-Lenart U."/>
            <person name="Aleksandrzak-Piekarczyk T."/>
            <person name="Szatraj K."/>
            <person name="Zielenkiewicz U."/>
            <person name="Pilsyk S."/>
            <person name="Malc E."/>
            <person name="Mieczkowski P."/>
            <person name="Kruszewska J.S."/>
            <person name="Biernat P."/>
            <person name="Pawlowska J."/>
        </authorList>
    </citation>
    <scope>NUCLEOTIDE SEQUENCE</scope>
    <source>
        <strain evidence="16">WA0000067209</strain>
    </source>
</reference>
<dbReference type="AlphaFoldDB" id="A0A8H7PQA0"/>
<feature type="compositionally biased region" description="Basic residues" evidence="13">
    <location>
        <begin position="1105"/>
        <end position="1114"/>
    </location>
</feature>
<dbReference type="EMBL" id="JAEPQZ010000008">
    <property type="protein sequence ID" value="KAG2178106.1"/>
    <property type="molecule type" value="Genomic_DNA"/>
</dbReference>
<dbReference type="InterPro" id="IPR008918">
    <property type="entry name" value="HhH2"/>
</dbReference>
<evidence type="ECO:0000313" key="17">
    <source>
        <dbReference type="Proteomes" id="UP000654370"/>
    </source>
</evidence>
<evidence type="ECO:0000259" key="15">
    <source>
        <dbReference type="SMART" id="SM00485"/>
    </source>
</evidence>
<feature type="compositionally biased region" description="Polar residues" evidence="13">
    <location>
        <begin position="639"/>
        <end position="650"/>
    </location>
</feature>
<feature type="region of interest" description="Disordered" evidence="13">
    <location>
        <begin position="416"/>
        <end position="438"/>
    </location>
</feature>
<keyword evidence="11" id="KW-0539">Nucleus</keyword>
<dbReference type="GO" id="GO:0006289">
    <property type="term" value="P:nucleotide-excision repair"/>
    <property type="evidence" value="ECO:0007669"/>
    <property type="project" value="InterPro"/>
</dbReference>
<dbReference type="PROSITE" id="PS00841">
    <property type="entry name" value="XPG_1"/>
    <property type="match status" value="1"/>
</dbReference>
<keyword evidence="8" id="KW-0378">Hydrolase</keyword>
<accession>A0A8H7PQA0</accession>
<keyword evidence="5" id="KW-0479">Metal-binding</keyword>
<feature type="domain" description="XPG N-terminal" evidence="15">
    <location>
        <begin position="1"/>
        <end position="97"/>
    </location>
</feature>
<sequence>MGVKNLWEILTPVARPVQLDSLRQRKLAIDASIWLYHFLKAVRDKEGNALKNAHIVGFFRRICKLLFYNIRPVFVFDGGAPALKRLTIEKTQLKFKAIGEAEKRVQNSIASGDVNDVLAGNYTYLDELQAAAAKSKKFRKDPYELPEDEGAIAKAKKEMDPRFATDEELRDFIMEFKPSDLDVNSDMFKMLPTELQYEIIQDLKLKSRQTSWARLDEMIRKSRTSLDFSKQQIQHLVHRNVMTQRLFDVNSTVGNEAKSQPVRIASERGRQYVLVKNEDLKAGLGWKLPGSKDAGTEDQPILEEDLENHEIESDESDDEEPKDKVFAALQNNAALQRLLKSVGSGDADNEPEDNDREELTDASELFVQNRADQEASLQDTGLRSDVLDNMDAYVDDEMTVEEVMAQFQGKQELDEKLKQQHENPYKKPTPTPRSPPKPVIDDLSGPELTEYWIGHAPDAFIYEHSLNDEYKSMIHDAVYNVSVEDLEANLTSTKKKLDKVPSHDEIRKESLMFYKMLLEQTLAWKQLQVKRLETFHNDEKASAQNDSANPIMTWDDSDDDFEALDYSLLEEPAEDPSTIKLSVETQNISNASERASTSDDALSDTFFSTEHSFLKANSNDKVSAVGEVPSFQELKAVETSPSQDADTQSRSPSSDDVLEDLEEKKLVPELVESSDEEAWQTVTVDQAEKYTPIVMSNTPDTSLSFTADMEEDEPIESLVPMSDQIKASPMTSIPDGHSKPPNSAEIDIPPSVTFDEEPSFLEIKEEPVPVPINDVDPSIAGTDEVKLADITQDQEGYDSDAELGTNLDAEDKEYARFISEFGSKDFAAARQEANEDLIALAKDQRKQKRDMDELTTQMIEDAQELLRLFGIPYIVSPMEAEAQCAELIGLSLVDGVVTDDSDVFLFGASKVYKNVFNQEKYVECYVSNDILQELSLGRERLIQLAYLLGSDYTTGFAGVGQVAAMEILKEFQDDVDEDDPLGPLKRFKEWWETPVAPKDEKSDFRKRFRKRHSGMEIPEDFPNPHVREAYLSPHVDPSTQEFQWGMPDLDGLRKFLYSMLGWNEKKVDDLVIPVIKEMNSRKATAQASIGRFFDISTDKPISQPTRKRTYKSKRMQNVVQSLRQRDSEAKEKQTNKRSTSGDVESNNQRSTKRR</sequence>
<dbReference type="SUPFAM" id="SSF88723">
    <property type="entry name" value="PIN domain-like"/>
    <property type="match status" value="1"/>
</dbReference>
<keyword evidence="4" id="KW-0540">Nuclease</keyword>
<dbReference type="PRINTS" id="PR00853">
    <property type="entry name" value="XPGRADSUPER"/>
</dbReference>
<feature type="region of interest" description="Disordered" evidence="13">
    <location>
        <begin position="637"/>
        <end position="659"/>
    </location>
</feature>
<keyword evidence="10" id="KW-0234">DNA repair</keyword>
<dbReference type="CDD" id="cd09868">
    <property type="entry name" value="PIN_XPG_RAD2"/>
    <property type="match status" value="2"/>
</dbReference>
<comment type="similarity">
    <text evidence="3">Belongs to the XPG/RAD2 endonuclease family. XPG subfamily.</text>
</comment>
<feature type="region of interest" description="Disordered" evidence="13">
    <location>
        <begin position="285"/>
        <end position="322"/>
    </location>
</feature>
<feature type="compositionally biased region" description="Pro residues" evidence="13">
    <location>
        <begin position="427"/>
        <end position="438"/>
    </location>
</feature>
<evidence type="ECO:0000313" key="16">
    <source>
        <dbReference type="EMBL" id="KAG2178106.1"/>
    </source>
</evidence>
<evidence type="ECO:0000256" key="10">
    <source>
        <dbReference type="ARBA" id="ARBA00023204"/>
    </source>
</evidence>
<dbReference type="InterPro" id="IPR006084">
    <property type="entry name" value="XPG/Rad2"/>
</dbReference>
<dbReference type="InterPro" id="IPR019974">
    <property type="entry name" value="XPG_CS"/>
</dbReference>
<evidence type="ECO:0000256" key="4">
    <source>
        <dbReference type="ARBA" id="ARBA00022722"/>
    </source>
</evidence>
<dbReference type="InterPro" id="IPR029060">
    <property type="entry name" value="PIN-like_dom_sf"/>
</dbReference>
<dbReference type="PANTHER" id="PTHR16171:SF7">
    <property type="entry name" value="DNA REPAIR PROTEIN RAD2"/>
    <property type="match status" value="1"/>
</dbReference>
<keyword evidence="17" id="KW-1185">Reference proteome</keyword>